<sequence>MGDSETTQDGTMPAISDDSASEFVGLAPELLELILSYLKPHDLISFARTCHRANEFIRPNNQILWKAAFLHIFDHPKHAWGYMIPTARAANRSRESAWDWYRELRRRCAAFHAVCDLTLLTDVENVVTALLNVNDTASYTNTDEVGTKVSLNLNFLERLQQQTPNFDRVVHDYQHNIESMSLPMEPMAEHDRPITRSMVGGKVAVPEWASRFHIIYGPTRREEDSIRAKAAARALVYDWSVTGSAVEYGPFHNDTTGTVNWQVVEAISSLMHRILDTTLKMYRLRHSGFAVNIPQSLPRFSISEDWAGVTGIWVGTYAFLDYRALVHYNFAHTQAYPLDLGHYEEACGDLMRLVLAVDDSEDLKQDLRFRTNLPRYEDLPVLFFSGWSGSPTTGRPSIGVRGSVCLVPGGREVRWRFIISYAGADQWQLEGVQPGIRSGAIYGLWSHVEHDENGPTGPFYYCPLELCERSYNW</sequence>
<dbReference type="OrthoDB" id="3226064at2759"/>
<accession>A0A6G1IQ02</accession>
<dbReference type="PROSITE" id="PS50181">
    <property type="entry name" value="FBOX"/>
    <property type="match status" value="1"/>
</dbReference>
<dbReference type="InterPro" id="IPR036047">
    <property type="entry name" value="F-box-like_dom_sf"/>
</dbReference>
<dbReference type="Pfam" id="PF12937">
    <property type="entry name" value="F-box-like"/>
    <property type="match status" value="1"/>
</dbReference>
<keyword evidence="3" id="KW-1185">Reference proteome</keyword>
<organism evidence="2 3">
    <name type="scientific">Lentithecium fluviatile CBS 122367</name>
    <dbReference type="NCBI Taxonomy" id="1168545"/>
    <lineage>
        <taxon>Eukaryota</taxon>
        <taxon>Fungi</taxon>
        <taxon>Dikarya</taxon>
        <taxon>Ascomycota</taxon>
        <taxon>Pezizomycotina</taxon>
        <taxon>Dothideomycetes</taxon>
        <taxon>Pleosporomycetidae</taxon>
        <taxon>Pleosporales</taxon>
        <taxon>Massarineae</taxon>
        <taxon>Lentitheciaceae</taxon>
        <taxon>Lentithecium</taxon>
    </lineage>
</organism>
<evidence type="ECO:0000313" key="3">
    <source>
        <dbReference type="Proteomes" id="UP000799291"/>
    </source>
</evidence>
<dbReference type="AlphaFoldDB" id="A0A6G1IQ02"/>
<dbReference type="Proteomes" id="UP000799291">
    <property type="component" value="Unassembled WGS sequence"/>
</dbReference>
<feature type="domain" description="F-box" evidence="1">
    <location>
        <begin position="20"/>
        <end position="68"/>
    </location>
</feature>
<reference evidence="2" key="1">
    <citation type="journal article" date="2020" name="Stud. Mycol.">
        <title>101 Dothideomycetes genomes: a test case for predicting lifestyles and emergence of pathogens.</title>
        <authorList>
            <person name="Haridas S."/>
            <person name="Albert R."/>
            <person name="Binder M."/>
            <person name="Bloem J."/>
            <person name="Labutti K."/>
            <person name="Salamov A."/>
            <person name="Andreopoulos B."/>
            <person name="Baker S."/>
            <person name="Barry K."/>
            <person name="Bills G."/>
            <person name="Bluhm B."/>
            <person name="Cannon C."/>
            <person name="Castanera R."/>
            <person name="Culley D."/>
            <person name="Daum C."/>
            <person name="Ezra D."/>
            <person name="Gonzalez J."/>
            <person name="Henrissat B."/>
            <person name="Kuo A."/>
            <person name="Liang C."/>
            <person name="Lipzen A."/>
            <person name="Lutzoni F."/>
            <person name="Magnuson J."/>
            <person name="Mondo S."/>
            <person name="Nolan M."/>
            <person name="Ohm R."/>
            <person name="Pangilinan J."/>
            <person name="Park H.-J."/>
            <person name="Ramirez L."/>
            <person name="Alfaro M."/>
            <person name="Sun H."/>
            <person name="Tritt A."/>
            <person name="Yoshinaga Y."/>
            <person name="Zwiers L.-H."/>
            <person name="Turgeon B."/>
            <person name="Goodwin S."/>
            <person name="Spatafora J."/>
            <person name="Crous P."/>
            <person name="Grigoriev I."/>
        </authorList>
    </citation>
    <scope>NUCLEOTIDE SEQUENCE</scope>
    <source>
        <strain evidence="2">CBS 122367</strain>
    </source>
</reference>
<dbReference type="CDD" id="cd09917">
    <property type="entry name" value="F-box_SF"/>
    <property type="match status" value="1"/>
</dbReference>
<dbReference type="EMBL" id="MU005598">
    <property type="protein sequence ID" value="KAF2680178.1"/>
    <property type="molecule type" value="Genomic_DNA"/>
</dbReference>
<dbReference type="InterPro" id="IPR001810">
    <property type="entry name" value="F-box_dom"/>
</dbReference>
<evidence type="ECO:0000313" key="2">
    <source>
        <dbReference type="EMBL" id="KAF2680178.1"/>
    </source>
</evidence>
<name>A0A6G1IQ02_9PLEO</name>
<gene>
    <name evidence="2" type="ORF">K458DRAFT_480005</name>
</gene>
<dbReference type="SUPFAM" id="SSF81383">
    <property type="entry name" value="F-box domain"/>
    <property type="match status" value="1"/>
</dbReference>
<evidence type="ECO:0000259" key="1">
    <source>
        <dbReference type="PROSITE" id="PS50181"/>
    </source>
</evidence>
<dbReference type="Gene3D" id="1.20.1280.50">
    <property type="match status" value="1"/>
</dbReference>
<protein>
    <recommendedName>
        <fullName evidence="1">F-box domain-containing protein</fullName>
    </recommendedName>
</protein>
<proteinExistence type="predicted"/>